<feature type="region of interest" description="Disordered" evidence="1">
    <location>
        <begin position="87"/>
        <end position="110"/>
    </location>
</feature>
<sequence>MKAPNILLLLYCIETLMVLFCGADIFPTNDNHDDDSLPETATPGKEILMARNALSEPTPAASTMPETTASDTSSIAVSHTSKASYLTSSESTVTPNGQITPKYSVSNPPGPIPTATKHNDRFYKPECLRELAVAGGLIILCAVLLISTVSLTCKVCQLSRHINKLKRRDSDSGCVMGTAMKEKSKSETEAIETTVLMADVSQTQEEVGNSATKEEEEKVSNNGQMGEENDKEPGDTALASAGENEKETLVISDENPSSPNLQEETADSQSAKAVAASSSEGTEEPKDVV</sequence>
<feature type="compositionally biased region" description="Polar residues" evidence="1">
    <location>
        <begin position="87"/>
        <end position="107"/>
    </location>
</feature>
<accession>A0AAV1N2B6</accession>
<keyword evidence="2" id="KW-0472">Membrane</keyword>
<evidence type="ECO:0000256" key="2">
    <source>
        <dbReference type="SAM" id="Phobius"/>
    </source>
</evidence>
<name>A0AAV1N2B6_SCOSC</name>
<evidence type="ECO:0000256" key="1">
    <source>
        <dbReference type="SAM" id="MobiDB-lite"/>
    </source>
</evidence>
<keyword evidence="2" id="KW-1133">Transmembrane helix</keyword>
<dbReference type="EMBL" id="CAWUFR010000014">
    <property type="protein sequence ID" value="CAK6953576.1"/>
    <property type="molecule type" value="Genomic_DNA"/>
</dbReference>
<evidence type="ECO:0000313" key="4">
    <source>
        <dbReference type="Proteomes" id="UP001314229"/>
    </source>
</evidence>
<keyword evidence="2" id="KW-0812">Transmembrane</keyword>
<feature type="compositionally biased region" description="Polar residues" evidence="1">
    <location>
        <begin position="254"/>
        <end position="263"/>
    </location>
</feature>
<keyword evidence="4" id="KW-1185">Reference proteome</keyword>
<feature type="compositionally biased region" description="Polar residues" evidence="1">
    <location>
        <begin position="200"/>
        <end position="211"/>
    </location>
</feature>
<evidence type="ECO:0000313" key="3">
    <source>
        <dbReference type="EMBL" id="CAK6953576.1"/>
    </source>
</evidence>
<gene>
    <name evidence="3" type="ORF">FSCOSCO3_A024929</name>
</gene>
<feature type="region of interest" description="Disordered" evidence="1">
    <location>
        <begin position="198"/>
        <end position="289"/>
    </location>
</feature>
<protein>
    <submittedName>
        <fullName evidence="3">Uncharacterized protein LOC128371565</fullName>
    </submittedName>
</protein>
<feature type="transmembrane region" description="Helical" evidence="2">
    <location>
        <begin position="6"/>
        <end position="26"/>
    </location>
</feature>
<reference evidence="3 4" key="1">
    <citation type="submission" date="2024-01" db="EMBL/GenBank/DDBJ databases">
        <authorList>
            <person name="Alioto T."/>
            <person name="Alioto T."/>
            <person name="Gomez Garrido J."/>
        </authorList>
    </citation>
    <scope>NUCLEOTIDE SEQUENCE [LARGE SCALE GENOMIC DNA]</scope>
</reference>
<feature type="compositionally biased region" description="Low complexity" evidence="1">
    <location>
        <begin position="267"/>
        <end position="279"/>
    </location>
</feature>
<dbReference type="AlphaFoldDB" id="A0AAV1N2B6"/>
<organism evidence="3 4">
    <name type="scientific">Scomber scombrus</name>
    <name type="common">Atlantic mackerel</name>
    <name type="synonym">Scomber vernalis</name>
    <dbReference type="NCBI Taxonomy" id="13677"/>
    <lineage>
        <taxon>Eukaryota</taxon>
        <taxon>Metazoa</taxon>
        <taxon>Chordata</taxon>
        <taxon>Craniata</taxon>
        <taxon>Vertebrata</taxon>
        <taxon>Euteleostomi</taxon>
        <taxon>Actinopterygii</taxon>
        <taxon>Neopterygii</taxon>
        <taxon>Teleostei</taxon>
        <taxon>Neoteleostei</taxon>
        <taxon>Acanthomorphata</taxon>
        <taxon>Pelagiaria</taxon>
        <taxon>Scombriformes</taxon>
        <taxon>Scombridae</taxon>
        <taxon>Scomber</taxon>
    </lineage>
</organism>
<dbReference type="Proteomes" id="UP001314229">
    <property type="component" value="Unassembled WGS sequence"/>
</dbReference>
<feature type="transmembrane region" description="Helical" evidence="2">
    <location>
        <begin position="131"/>
        <end position="151"/>
    </location>
</feature>
<comment type="caution">
    <text evidence="3">The sequence shown here is derived from an EMBL/GenBank/DDBJ whole genome shotgun (WGS) entry which is preliminary data.</text>
</comment>
<proteinExistence type="predicted"/>